<dbReference type="InterPro" id="IPR036397">
    <property type="entry name" value="RNaseH_sf"/>
</dbReference>
<sequence length="201" mass="22874">MTQSLWGEEFNPPVIIKTPRKSVKTTRTVSSTVSNKKAALKLNKEEQLSSITSEVNRILGVYKNSTVTIKSVNEFKQYIDKCIENKIVAVDTETNNSLDPVNCKIMGLCLYTPGQKNAYIPVNHVDKDGKRFDWQVKEEDIHDAFEKINATTYSIYHNGKFDYSVIKCTCKVEPRIDWDTMIGAKLLDENEISAGLKQQYI</sequence>
<dbReference type="InterPro" id="IPR012337">
    <property type="entry name" value="RNaseH-like_sf"/>
</dbReference>
<evidence type="ECO:0000313" key="2">
    <source>
        <dbReference type="EMBL" id="DAE18936.1"/>
    </source>
</evidence>
<dbReference type="Gene3D" id="3.30.420.10">
    <property type="entry name" value="Ribonuclease H-like superfamily/Ribonuclease H"/>
    <property type="match status" value="1"/>
</dbReference>
<name>A0A8S5QIP7_9CAUD</name>
<organism evidence="2">
    <name type="scientific">Siphoviridae sp. ctiOl67</name>
    <dbReference type="NCBI Taxonomy" id="2825622"/>
    <lineage>
        <taxon>Viruses</taxon>
        <taxon>Duplodnaviria</taxon>
        <taxon>Heunggongvirae</taxon>
        <taxon>Uroviricota</taxon>
        <taxon>Caudoviricetes</taxon>
    </lineage>
</organism>
<dbReference type="GO" id="GO:0008408">
    <property type="term" value="F:3'-5' exonuclease activity"/>
    <property type="evidence" value="ECO:0007669"/>
    <property type="project" value="InterPro"/>
</dbReference>
<dbReference type="SUPFAM" id="SSF53098">
    <property type="entry name" value="Ribonuclease H-like"/>
    <property type="match status" value="1"/>
</dbReference>
<evidence type="ECO:0000259" key="1">
    <source>
        <dbReference type="Pfam" id="PF01612"/>
    </source>
</evidence>
<dbReference type="Pfam" id="PF01612">
    <property type="entry name" value="DNA_pol_A_exo1"/>
    <property type="match status" value="1"/>
</dbReference>
<dbReference type="InterPro" id="IPR002562">
    <property type="entry name" value="3'-5'_exonuclease_dom"/>
</dbReference>
<protein>
    <submittedName>
        <fullName evidence="2">DNA polymerase A</fullName>
    </submittedName>
</protein>
<dbReference type="GO" id="GO:0006139">
    <property type="term" value="P:nucleobase-containing compound metabolic process"/>
    <property type="evidence" value="ECO:0007669"/>
    <property type="project" value="InterPro"/>
</dbReference>
<feature type="domain" description="3'-5' exonuclease" evidence="1">
    <location>
        <begin position="68"/>
        <end position="191"/>
    </location>
</feature>
<dbReference type="GO" id="GO:0003676">
    <property type="term" value="F:nucleic acid binding"/>
    <property type="evidence" value="ECO:0007669"/>
    <property type="project" value="InterPro"/>
</dbReference>
<accession>A0A8S5QIP7</accession>
<proteinExistence type="predicted"/>
<dbReference type="EMBL" id="BK015666">
    <property type="protein sequence ID" value="DAE18936.1"/>
    <property type="molecule type" value="Genomic_DNA"/>
</dbReference>
<reference evidence="2" key="1">
    <citation type="journal article" date="2021" name="Proc. Natl. Acad. Sci. U.S.A.">
        <title>A Catalog of Tens of Thousands of Viruses from Human Metagenomes Reveals Hidden Associations with Chronic Diseases.</title>
        <authorList>
            <person name="Tisza M.J."/>
            <person name="Buck C.B."/>
        </authorList>
    </citation>
    <scope>NUCLEOTIDE SEQUENCE</scope>
    <source>
        <strain evidence="2">CtiOl67</strain>
    </source>
</reference>